<dbReference type="Pfam" id="PF02687">
    <property type="entry name" value="FtsX"/>
    <property type="match status" value="1"/>
</dbReference>
<keyword evidence="5 6" id="KW-0472">Membrane</keyword>
<evidence type="ECO:0000256" key="5">
    <source>
        <dbReference type="ARBA" id="ARBA00023136"/>
    </source>
</evidence>
<evidence type="ECO:0000256" key="4">
    <source>
        <dbReference type="ARBA" id="ARBA00022989"/>
    </source>
</evidence>
<protein>
    <submittedName>
        <fullName evidence="8">Cell-division-associated, ABC-transporter-like signaling protein FtsX</fullName>
    </submittedName>
</protein>
<organism evidence="8">
    <name type="scientific">hydrothermal vent metagenome</name>
    <dbReference type="NCBI Taxonomy" id="652676"/>
    <lineage>
        <taxon>unclassified sequences</taxon>
        <taxon>metagenomes</taxon>
        <taxon>ecological metagenomes</taxon>
    </lineage>
</organism>
<accession>A0A3B0RNN3</accession>
<feature type="domain" description="ABC3 transporter permease C-terminal" evidence="7">
    <location>
        <begin position="41"/>
        <end position="149"/>
    </location>
</feature>
<dbReference type="EMBL" id="UOEI01000090">
    <property type="protein sequence ID" value="VAV93041.1"/>
    <property type="molecule type" value="Genomic_DNA"/>
</dbReference>
<dbReference type="InterPro" id="IPR004513">
    <property type="entry name" value="FtsX"/>
</dbReference>
<keyword evidence="4 6" id="KW-1133">Transmembrane helix</keyword>
<evidence type="ECO:0000256" key="6">
    <source>
        <dbReference type="SAM" id="Phobius"/>
    </source>
</evidence>
<dbReference type="GO" id="GO:0051301">
    <property type="term" value="P:cell division"/>
    <property type="evidence" value="ECO:0007669"/>
    <property type="project" value="InterPro"/>
</dbReference>
<evidence type="ECO:0000256" key="1">
    <source>
        <dbReference type="ARBA" id="ARBA00004651"/>
    </source>
</evidence>
<dbReference type="PANTHER" id="PTHR47755:SF1">
    <property type="entry name" value="CELL DIVISION PROTEIN FTSX"/>
    <property type="match status" value="1"/>
</dbReference>
<proteinExistence type="predicted"/>
<evidence type="ECO:0000256" key="3">
    <source>
        <dbReference type="ARBA" id="ARBA00022692"/>
    </source>
</evidence>
<keyword evidence="2" id="KW-1003">Cell membrane</keyword>
<keyword evidence="3 6" id="KW-0812">Transmembrane</keyword>
<evidence type="ECO:0000313" key="8">
    <source>
        <dbReference type="EMBL" id="VAV93041.1"/>
    </source>
</evidence>
<evidence type="ECO:0000259" key="7">
    <source>
        <dbReference type="Pfam" id="PF02687"/>
    </source>
</evidence>
<comment type="subcellular location">
    <subcellularLocation>
        <location evidence="1">Cell membrane</location>
        <topology evidence="1">Multi-pass membrane protein</topology>
    </subcellularLocation>
</comment>
<dbReference type="InterPro" id="IPR003838">
    <property type="entry name" value="ABC3_permease_C"/>
</dbReference>
<sequence>DYNTIVTRLESTPGVQKVTSADDAIDAMIALRDGLQVMFWLLAVALGVAAVALIANTIHMAIYARREEIEIMRLVGASNWFVRTPFLIEGAMEGLIGGALAVTFIVVAQQLAVDRLADLPDWINLAIEKDFLLRQGTLVLLFGVLAGLVGSSLSLAVHRTLRS</sequence>
<feature type="non-terminal residue" evidence="8">
    <location>
        <position position="1"/>
    </location>
</feature>
<name>A0A3B0RNN3_9ZZZZ</name>
<feature type="transmembrane region" description="Helical" evidence="6">
    <location>
        <begin position="132"/>
        <end position="157"/>
    </location>
</feature>
<reference evidence="8" key="1">
    <citation type="submission" date="2018-06" db="EMBL/GenBank/DDBJ databases">
        <authorList>
            <person name="Zhirakovskaya E."/>
        </authorList>
    </citation>
    <scope>NUCLEOTIDE SEQUENCE</scope>
</reference>
<gene>
    <name evidence="8" type="ORF">MNBD_ACTINO01-2642</name>
</gene>
<feature type="transmembrane region" description="Helical" evidence="6">
    <location>
        <begin position="37"/>
        <end position="64"/>
    </location>
</feature>
<evidence type="ECO:0000256" key="2">
    <source>
        <dbReference type="ARBA" id="ARBA00022475"/>
    </source>
</evidence>
<dbReference type="PANTHER" id="PTHR47755">
    <property type="entry name" value="CELL DIVISION PROTEIN FTSX"/>
    <property type="match status" value="1"/>
</dbReference>
<dbReference type="GO" id="GO:0005886">
    <property type="term" value="C:plasma membrane"/>
    <property type="evidence" value="ECO:0007669"/>
    <property type="project" value="UniProtKB-SubCell"/>
</dbReference>
<dbReference type="AlphaFoldDB" id="A0A3B0RNN3"/>
<feature type="transmembrane region" description="Helical" evidence="6">
    <location>
        <begin position="85"/>
        <end position="112"/>
    </location>
</feature>